<dbReference type="EMBL" id="PIQO01000035">
    <property type="protein sequence ID" value="PKR82600.1"/>
    <property type="molecule type" value="Genomic_DNA"/>
</dbReference>
<dbReference type="OrthoDB" id="2974702at2"/>
<feature type="coiled-coil region" evidence="1">
    <location>
        <begin position="56"/>
        <end position="83"/>
    </location>
</feature>
<reference evidence="2 3" key="1">
    <citation type="submission" date="2017-11" db="EMBL/GenBank/DDBJ databases">
        <title>Bacillus camelliae sp. nov., isolated from pu'er tea.</title>
        <authorList>
            <person name="Niu L."/>
        </authorList>
    </citation>
    <scope>NUCLEOTIDE SEQUENCE [LARGE SCALE GENOMIC DNA]</scope>
    <source>
        <strain evidence="2 3">7578-1</strain>
    </source>
</reference>
<evidence type="ECO:0000256" key="1">
    <source>
        <dbReference type="SAM" id="Coils"/>
    </source>
</evidence>
<evidence type="ECO:0000313" key="2">
    <source>
        <dbReference type="EMBL" id="PKR82600.1"/>
    </source>
</evidence>
<dbReference type="AlphaFoldDB" id="A0A2N3LD60"/>
<gene>
    <name evidence="2" type="ORF">CWO92_23495</name>
</gene>
<organism evidence="2 3">
    <name type="scientific">Heyndrickxia camelliae</name>
    <dbReference type="NCBI Taxonomy" id="1707093"/>
    <lineage>
        <taxon>Bacteria</taxon>
        <taxon>Bacillati</taxon>
        <taxon>Bacillota</taxon>
        <taxon>Bacilli</taxon>
        <taxon>Bacillales</taxon>
        <taxon>Bacillaceae</taxon>
        <taxon>Heyndrickxia</taxon>
    </lineage>
</organism>
<evidence type="ECO:0000313" key="3">
    <source>
        <dbReference type="Proteomes" id="UP000233440"/>
    </source>
</evidence>
<keyword evidence="1" id="KW-0175">Coiled coil</keyword>
<comment type="caution">
    <text evidence="2">The sequence shown here is derived from an EMBL/GenBank/DDBJ whole genome shotgun (WGS) entry which is preliminary data.</text>
</comment>
<protein>
    <submittedName>
        <fullName evidence="2">Uncharacterized protein</fullName>
    </submittedName>
</protein>
<name>A0A2N3LD60_9BACI</name>
<sequence length="95" mass="11348">MYYEYDENGYFIQQLNYFKNERVTNIPPPDGLFKPCFDGVKWFDALSEEEKNDRYTSEEKSDIDILKEENEQLKKQNLDTMSALADVYEMILNLN</sequence>
<keyword evidence="3" id="KW-1185">Reference proteome</keyword>
<dbReference type="Proteomes" id="UP000233440">
    <property type="component" value="Unassembled WGS sequence"/>
</dbReference>
<accession>A0A2N3LD60</accession>
<proteinExistence type="predicted"/>
<dbReference type="RefSeq" id="WP_101356627.1">
    <property type="nucleotide sequence ID" value="NZ_PIQO01000035.1"/>
</dbReference>